<proteinExistence type="predicted"/>
<feature type="transmembrane region" description="Helical" evidence="1">
    <location>
        <begin position="243"/>
        <end position="266"/>
    </location>
</feature>
<comment type="caution">
    <text evidence="2">The sequence shown here is derived from an EMBL/GenBank/DDBJ whole genome shotgun (WGS) entry which is preliminary data.</text>
</comment>
<dbReference type="EMBL" id="WIWS01000205">
    <property type="protein sequence ID" value="KAF3198563.1"/>
    <property type="molecule type" value="Genomic_DNA"/>
</dbReference>
<gene>
    <name evidence="2" type="ORF">TWF106_004554</name>
</gene>
<reference evidence="2 3" key="1">
    <citation type="submission" date="2019-06" db="EMBL/GenBank/DDBJ databases">
        <authorList>
            <person name="Palmer J.M."/>
        </authorList>
    </citation>
    <scope>NUCLEOTIDE SEQUENCE [LARGE SCALE GENOMIC DNA]</scope>
    <source>
        <strain evidence="2 3">TWF106</strain>
    </source>
</reference>
<feature type="transmembrane region" description="Helical" evidence="1">
    <location>
        <begin position="294"/>
        <end position="315"/>
    </location>
</feature>
<evidence type="ECO:0000256" key="1">
    <source>
        <dbReference type="SAM" id="Phobius"/>
    </source>
</evidence>
<dbReference type="AlphaFoldDB" id="A0A7C8Q7H2"/>
<keyword evidence="1" id="KW-1133">Transmembrane helix</keyword>
<keyword evidence="1" id="KW-0472">Membrane</keyword>
<sequence length="335" mass="37769">MPHSLGADWTIYPLCLPRDDADANNLHQHFADLDFRSPELFTATDDTASIQIYENRFTDKNIRDNTSAGWHSRIHISEQDDLEEKLKDMRAAPPRALNQYDLDISKSQEAHSIKKRLFHMKTILDGTLRVAVALSSLTKELRELENITKSTYDTTIRHLGNISRDLEAHKSTTDELLNWSCDIQSMINLILDFRNQDSLKENGVQLKAVAQANRQEAQASAIEAHHMADIARQTYADSRTMRIATVIALIYLPASLVMAFFSTIFVDIPKEDSNDLSPADTSRPENGLFISDKIWIEFVSIIVLVTATAGIFLLWQKKTGSKKYSSTISTPGSMV</sequence>
<dbReference type="Proteomes" id="UP000472727">
    <property type="component" value="Unassembled WGS sequence"/>
</dbReference>
<keyword evidence="1" id="KW-0812">Transmembrane</keyword>
<evidence type="ECO:0000313" key="3">
    <source>
        <dbReference type="Proteomes" id="UP000472727"/>
    </source>
</evidence>
<dbReference type="Gene3D" id="1.20.58.340">
    <property type="entry name" value="Magnesium transport protein CorA, transmembrane region"/>
    <property type="match status" value="1"/>
</dbReference>
<protein>
    <submittedName>
        <fullName evidence="2">Uncharacterized protein</fullName>
    </submittedName>
</protein>
<accession>A0A7C8Q7H2</accession>
<organism evidence="2 3">
    <name type="scientific">Orbilia oligospora</name>
    <name type="common">Nematode-trapping fungus</name>
    <name type="synonym">Arthrobotrys oligospora</name>
    <dbReference type="NCBI Taxonomy" id="2813651"/>
    <lineage>
        <taxon>Eukaryota</taxon>
        <taxon>Fungi</taxon>
        <taxon>Dikarya</taxon>
        <taxon>Ascomycota</taxon>
        <taxon>Pezizomycotina</taxon>
        <taxon>Orbiliomycetes</taxon>
        <taxon>Orbiliales</taxon>
        <taxon>Orbiliaceae</taxon>
        <taxon>Orbilia</taxon>
    </lineage>
</organism>
<evidence type="ECO:0000313" key="2">
    <source>
        <dbReference type="EMBL" id="KAF3198563.1"/>
    </source>
</evidence>
<name>A0A7C8Q7H2_ORBOL</name>